<dbReference type="PANTHER" id="PTHR12858">
    <property type="entry name" value="RIBOSOME BIOGENESIS PROTEIN"/>
    <property type="match status" value="1"/>
</dbReference>
<evidence type="ECO:0000256" key="2">
    <source>
        <dbReference type="ARBA" id="ARBA00040070"/>
    </source>
</evidence>
<dbReference type="GO" id="GO:0005525">
    <property type="term" value="F:GTP binding"/>
    <property type="evidence" value="ECO:0007669"/>
    <property type="project" value="TreeGrafter"/>
</dbReference>
<accession>A0A1B6JGF6</accession>
<proteinExistence type="predicted"/>
<feature type="non-terminal residue" evidence="4">
    <location>
        <position position="1"/>
    </location>
</feature>
<dbReference type="EMBL" id="GECU01009421">
    <property type="protein sequence ID" value="JAS98285.1"/>
    <property type="molecule type" value="Transcribed_RNA"/>
</dbReference>
<name>A0A1B6JGF6_9HEMI</name>
<sequence>PNKYVKLKILLSSEVSTHFIVLFNLFEYETRNTIYNYEFSMPGGKMEKNIFVDNGYRVYGTKTIVSRNLKHNMFREDPDLDHGIVSFIGPISFSSYSAYILQSENSATKIMNGESKDRIFYDCVRLTGRPIKLYKRYCVIRGMFYNSEQVEYFSNIRIEG</sequence>
<reference evidence="4" key="1">
    <citation type="submission" date="2015-11" db="EMBL/GenBank/DDBJ databases">
        <title>De novo transcriptome assembly of four potential Pierce s Disease insect vectors from Arizona vineyards.</title>
        <authorList>
            <person name="Tassone E.E."/>
        </authorList>
    </citation>
    <scope>NUCLEOTIDE SEQUENCE</scope>
</reference>
<evidence type="ECO:0000259" key="3">
    <source>
        <dbReference type="Pfam" id="PF04950"/>
    </source>
</evidence>
<dbReference type="GO" id="GO:0000479">
    <property type="term" value="P:endonucleolytic cleavage of tricistronic rRNA transcript (SSU-rRNA, 5.8S rRNA, LSU-rRNA)"/>
    <property type="evidence" value="ECO:0007669"/>
    <property type="project" value="TreeGrafter"/>
</dbReference>
<dbReference type="GO" id="GO:0000462">
    <property type="term" value="P:maturation of SSU-rRNA from tricistronic rRNA transcript (SSU-rRNA, 5.8S rRNA, LSU-rRNA)"/>
    <property type="evidence" value="ECO:0007669"/>
    <property type="project" value="TreeGrafter"/>
</dbReference>
<organism evidence="4">
    <name type="scientific">Homalodisca liturata</name>
    <dbReference type="NCBI Taxonomy" id="320908"/>
    <lineage>
        <taxon>Eukaryota</taxon>
        <taxon>Metazoa</taxon>
        <taxon>Ecdysozoa</taxon>
        <taxon>Arthropoda</taxon>
        <taxon>Hexapoda</taxon>
        <taxon>Insecta</taxon>
        <taxon>Pterygota</taxon>
        <taxon>Neoptera</taxon>
        <taxon>Paraneoptera</taxon>
        <taxon>Hemiptera</taxon>
        <taxon>Auchenorrhyncha</taxon>
        <taxon>Membracoidea</taxon>
        <taxon>Cicadellidae</taxon>
        <taxon>Cicadellinae</taxon>
        <taxon>Proconiini</taxon>
        <taxon>Homalodisca</taxon>
    </lineage>
</organism>
<feature type="domain" description="Ribosome biogenesis protein BMS1/TSR1 C-terminal" evidence="3">
    <location>
        <begin position="4"/>
        <end position="158"/>
    </location>
</feature>
<evidence type="ECO:0000256" key="1">
    <source>
        <dbReference type="ARBA" id="ARBA00037087"/>
    </source>
</evidence>
<evidence type="ECO:0000313" key="4">
    <source>
        <dbReference type="EMBL" id="JAS98285.1"/>
    </source>
</evidence>
<dbReference type="InterPro" id="IPR039761">
    <property type="entry name" value="Bms1/Tsr1"/>
</dbReference>
<dbReference type="PANTHER" id="PTHR12858:SF1">
    <property type="entry name" value="PRE-RRNA-PROCESSING PROTEIN TSR1 HOMOLOG"/>
    <property type="match status" value="1"/>
</dbReference>
<dbReference type="AlphaFoldDB" id="A0A1B6JGF6"/>
<gene>
    <name evidence="4" type="ORF">g.59201</name>
</gene>
<dbReference type="InterPro" id="IPR007034">
    <property type="entry name" value="BMS1_TSR1_C"/>
</dbReference>
<dbReference type="GO" id="GO:0030688">
    <property type="term" value="C:preribosome, small subunit precursor"/>
    <property type="evidence" value="ECO:0007669"/>
    <property type="project" value="TreeGrafter"/>
</dbReference>
<comment type="function">
    <text evidence="1">Required during maturation of the 40S ribosomal subunit in the nucleolus.</text>
</comment>
<dbReference type="GO" id="GO:0034511">
    <property type="term" value="F:U3 snoRNA binding"/>
    <property type="evidence" value="ECO:0007669"/>
    <property type="project" value="TreeGrafter"/>
</dbReference>
<dbReference type="GO" id="GO:0003924">
    <property type="term" value="F:GTPase activity"/>
    <property type="evidence" value="ECO:0007669"/>
    <property type="project" value="TreeGrafter"/>
</dbReference>
<feature type="non-terminal residue" evidence="4">
    <location>
        <position position="160"/>
    </location>
</feature>
<dbReference type="Pfam" id="PF04950">
    <property type="entry name" value="RIBIOP_C"/>
    <property type="match status" value="1"/>
</dbReference>
<protein>
    <recommendedName>
        <fullName evidence="2">Pre-rRNA-processing protein TSR1 homolog</fullName>
    </recommendedName>
</protein>